<evidence type="ECO:0000313" key="2">
    <source>
        <dbReference type="Proteomes" id="UP000288805"/>
    </source>
</evidence>
<proteinExistence type="predicted"/>
<reference evidence="1 2" key="1">
    <citation type="journal article" date="2018" name="PLoS Genet.">
        <title>Population sequencing reveals clonal diversity and ancestral inbreeding in the grapevine cultivar Chardonnay.</title>
        <authorList>
            <person name="Roach M.J."/>
            <person name="Johnson D.L."/>
            <person name="Bohlmann J."/>
            <person name="van Vuuren H.J."/>
            <person name="Jones S.J."/>
            <person name="Pretorius I.S."/>
            <person name="Schmidt S.A."/>
            <person name="Borneman A.R."/>
        </authorList>
    </citation>
    <scope>NUCLEOTIDE SEQUENCE [LARGE SCALE GENOMIC DNA]</scope>
    <source>
        <strain evidence="2">cv. Chardonnay</strain>
        <tissue evidence="1">Leaf</tissue>
    </source>
</reference>
<dbReference type="EMBL" id="QGNW01000159">
    <property type="protein sequence ID" value="RVW89930.1"/>
    <property type="molecule type" value="Genomic_DNA"/>
</dbReference>
<dbReference type="AlphaFoldDB" id="A0A438HZW7"/>
<name>A0A438HZW7_VITVI</name>
<gene>
    <name evidence="1" type="primary">M1_7</name>
    <name evidence="1" type="ORF">CK203_036483</name>
</gene>
<accession>A0A438HZW7</accession>
<comment type="caution">
    <text evidence="1">The sequence shown here is derived from an EMBL/GenBank/DDBJ whole genome shotgun (WGS) entry which is preliminary data.</text>
</comment>
<sequence length="61" mass="6969">MWKLKIAGGHGPWLYSLNNFVGRQIWEFDREAGTQKSEKRSGKSRKISQRIGFATNLMGIS</sequence>
<organism evidence="1 2">
    <name type="scientific">Vitis vinifera</name>
    <name type="common">Grape</name>
    <dbReference type="NCBI Taxonomy" id="29760"/>
    <lineage>
        <taxon>Eukaryota</taxon>
        <taxon>Viridiplantae</taxon>
        <taxon>Streptophyta</taxon>
        <taxon>Embryophyta</taxon>
        <taxon>Tracheophyta</taxon>
        <taxon>Spermatophyta</taxon>
        <taxon>Magnoliopsida</taxon>
        <taxon>eudicotyledons</taxon>
        <taxon>Gunneridae</taxon>
        <taxon>Pentapetalae</taxon>
        <taxon>rosids</taxon>
        <taxon>Vitales</taxon>
        <taxon>Vitaceae</taxon>
        <taxon>Viteae</taxon>
        <taxon>Vitis</taxon>
    </lineage>
</organism>
<dbReference type="Proteomes" id="UP000288805">
    <property type="component" value="Unassembled WGS sequence"/>
</dbReference>
<evidence type="ECO:0000313" key="1">
    <source>
        <dbReference type="EMBL" id="RVW89930.1"/>
    </source>
</evidence>
<protein>
    <submittedName>
        <fullName evidence="1">Germanicol synthase</fullName>
    </submittedName>
</protein>